<dbReference type="STRING" id="169760.PSTEL_11890"/>
<dbReference type="CDD" id="cd04301">
    <property type="entry name" value="NAT_SF"/>
    <property type="match status" value="1"/>
</dbReference>
<dbReference type="SUPFAM" id="SSF55729">
    <property type="entry name" value="Acyl-CoA N-acyltransferases (Nat)"/>
    <property type="match status" value="1"/>
</dbReference>
<keyword evidence="2" id="KW-0808">Transferase</keyword>
<dbReference type="Pfam" id="PF00583">
    <property type="entry name" value="Acetyltransf_1"/>
    <property type="match status" value="1"/>
</dbReference>
<dbReference type="InterPro" id="IPR000182">
    <property type="entry name" value="GNAT_dom"/>
</dbReference>
<dbReference type="PROSITE" id="PS51186">
    <property type="entry name" value="GNAT"/>
    <property type="match status" value="1"/>
</dbReference>
<keyword evidence="3" id="KW-1185">Reference proteome</keyword>
<dbReference type="HOGENOM" id="CLU_140876_0_0_9"/>
<dbReference type="InterPro" id="IPR016181">
    <property type="entry name" value="Acyl_CoA_acyltransferase"/>
</dbReference>
<proteinExistence type="predicted"/>
<dbReference type="OrthoDB" id="7365228at2"/>
<evidence type="ECO:0000313" key="2">
    <source>
        <dbReference type="EMBL" id="AIQ63678.1"/>
    </source>
</evidence>
<feature type="domain" description="N-acetyltransferase" evidence="1">
    <location>
        <begin position="1"/>
        <end position="131"/>
    </location>
</feature>
<organism evidence="2 3">
    <name type="scientific">Paenibacillus stellifer</name>
    <dbReference type="NCBI Taxonomy" id="169760"/>
    <lineage>
        <taxon>Bacteria</taxon>
        <taxon>Bacillati</taxon>
        <taxon>Bacillota</taxon>
        <taxon>Bacilli</taxon>
        <taxon>Bacillales</taxon>
        <taxon>Paenibacillaceae</taxon>
        <taxon>Paenibacillus</taxon>
    </lineage>
</organism>
<gene>
    <name evidence="2" type="ORF">PSTEL_11890</name>
</gene>
<accession>A0A089LWP0</accession>
<sequence length="153" mass="17241">MDIRVLEGAERAEAAREAGSVMVSRGQLHVLEHLPGYYAADEDGNTVGEVFYHIENRECEVVSLESRRENRGAGTELIGAVVRRARDEGCTRVWLITSNDNTRAIRFYQKRGLDLKAVHRDAITEARKLKPSIPLIGMDGIPIRHELEFELTL</sequence>
<dbReference type="GO" id="GO:0016747">
    <property type="term" value="F:acyltransferase activity, transferring groups other than amino-acyl groups"/>
    <property type="evidence" value="ECO:0007669"/>
    <property type="project" value="InterPro"/>
</dbReference>
<protein>
    <submittedName>
        <fullName evidence="2">Acetyltransferase</fullName>
    </submittedName>
</protein>
<dbReference type="KEGG" id="pste:PSTEL_11890"/>
<evidence type="ECO:0000313" key="3">
    <source>
        <dbReference type="Proteomes" id="UP000029507"/>
    </source>
</evidence>
<name>A0A089LWP0_9BACL</name>
<dbReference type="EMBL" id="CP009286">
    <property type="protein sequence ID" value="AIQ63678.1"/>
    <property type="molecule type" value="Genomic_DNA"/>
</dbReference>
<reference evidence="2 3" key="1">
    <citation type="submission" date="2014-08" db="EMBL/GenBank/DDBJ databases">
        <title>Comparative genomics of the Paenibacillus odorifer group.</title>
        <authorList>
            <person name="den Bakker H.C."/>
            <person name="Tsai Y.-C."/>
            <person name="Martin N."/>
            <person name="Korlach J."/>
            <person name="Wiedmann M."/>
        </authorList>
    </citation>
    <scope>NUCLEOTIDE SEQUENCE [LARGE SCALE GENOMIC DNA]</scope>
    <source>
        <strain evidence="2 3">DSM 14472</strain>
    </source>
</reference>
<dbReference type="AlphaFoldDB" id="A0A089LWP0"/>
<dbReference type="RefSeq" id="WP_038695391.1">
    <property type="nucleotide sequence ID" value="NZ_CP009286.1"/>
</dbReference>
<dbReference type="Gene3D" id="3.40.630.30">
    <property type="match status" value="1"/>
</dbReference>
<evidence type="ECO:0000259" key="1">
    <source>
        <dbReference type="PROSITE" id="PS51186"/>
    </source>
</evidence>
<dbReference type="Proteomes" id="UP000029507">
    <property type="component" value="Chromosome"/>
</dbReference>